<keyword evidence="5" id="KW-0456">Lyase</keyword>
<keyword evidence="2" id="KW-0479">Metal-binding</keyword>
<keyword evidence="3" id="KW-0408">Iron</keyword>
<dbReference type="InterPro" id="IPR050067">
    <property type="entry name" value="IPM_dehydratase_rel_enz"/>
</dbReference>
<dbReference type="GO" id="GO:0051539">
    <property type="term" value="F:4 iron, 4 sulfur cluster binding"/>
    <property type="evidence" value="ECO:0007669"/>
    <property type="project" value="UniProtKB-KW"/>
</dbReference>
<reference evidence="7" key="1">
    <citation type="journal article" date="2015" name="Nature">
        <title>Complex archaea that bridge the gap between prokaryotes and eukaryotes.</title>
        <authorList>
            <person name="Spang A."/>
            <person name="Saw J.H."/>
            <person name="Jorgensen S.L."/>
            <person name="Zaremba-Niedzwiedzka K."/>
            <person name="Martijn J."/>
            <person name="Lind A.E."/>
            <person name="van Eijk R."/>
            <person name="Schleper C."/>
            <person name="Guy L."/>
            <person name="Ettema T.J."/>
        </authorList>
    </citation>
    <scope>NUCLEOTIDE SEQUENCE</scope>
</reference>
<dbReference type="PANTHER" id="PTHR43822">
    <property type="entry name" value="HOMOACONITASE, MITOCHONDRIAL-RELATED"/>
    <property type="match status" value="1"/>
</dbReference>
<dbReference type="InterPro" id="IPR001030">
    <property type="entry name" value="Acoase/IPM_deHydtase_lsu_aba"/>
</dbReference>
<evidence type="ECO:0000256" key="5">
    <source>
        <dbReference type="ARBA" id="ARBA00023239"/>
    </source>
</evidence>
<evidence type="ECO:0000256" key="4">
    <source>
        <dbReference type="ARBA" id="ARBA00023014"/>
    </source>
</evidence>
<feature type="non-terminal residue" evidence="7">
    <location>
        <position position="340"/>
    </location>
</feature>
<dbReference type="Pfam" id="PF00330">
    <property type="entry name" value="Aconitase"/>
    <property type="match status" value="1"/>
</dbReference>
<dbReference type="NCBIfam" id="TIGR01343">
    <property type="entry name" value="hacA_fam"/>
    <property type="match status" value="1"/>
</dbReference>
<dbReference type="InterPro" id="IPR036008">
    <property type="entry name" value="Aconitase_4Fe-4S_dom"/>
</dbReference>
<gene>
    <name evidence="7" type="ORF">LCGC14_2250190</name>
</gene>
<name>A0A0F9DQA3_9ZZZZ</name>
<keyword evidence="1" id="KW-0004">4Fe-4S</keyword>
<dbReference type="PRINTS" id="PR00415">
    <property type="entry name" value="ACONITASE"/>
</dbReference>
<evidence type="ECO:0000256" key="1">
    <source>
        <dbReference type="ARBA" id="ARBA00022485"/>
    </source>
</evidence>
<dbReference type="NCBIfam" id="NF001614">
    <property type="entry name" value="PRK00402.1"/>
    <property type="match status" value="1"/>
</dbReference>
<evidence type="ECO:0000313" key="7">
    <source>
        <dbReference type="EMBL" id="KKL55961.1"/>
    </source>
</evidence>
<keyword evidence="4" id="KW-0411">Iron-sulfur</keyword>
<dbReference type="GO" id="GO:0008652">
    <property type="term" value="P:amino acid biosynthetic process"/>
    <property type="evidence" value="ECO:0007669"/>
    <property type="project" value="InterPro"/>
</dbReference>
<evidence type="ECO:0000256" key="2">
    <source>
        <dbReference type="ARBA" id="ARBA00022723"/>
    </source>
</evidence>
<organism evidence="7">
    <name type="scientific">marine sediment metagenome</name>
    <dbReference type="NCBI Taxonomy" id="412755"/>
    <lineage>
        <taxon>unclassified sequences</taxon>
        <taxon>metagenomes</taxon>
        <taxon>ecological metagenomes</taxon>
    </lineage>
</organism>
<proteinExistence type="predicted"/>
<dbReference type="Gene3D" id="3.30.499.10">
    <property type="entry name" value="Aconitase, domain 3"/>
    <property type="match status" value="2"/>
</dbReference>
<comment type="caution">
    <text evidence="7">The sequence shown here is derived from an EMBL/GenBank/DDBJ whole genome shotgun (WGS) entry which is preliminary data.</text>
</comment>
<accession>A0A0F9DQA3</accession>
<dbReference type="GO" id="GO:0019752">
    <property type="term" value="P:carboxylic acid metabolic process"/>
    <property type="evidence" value="ECO:0007669"/>
    <property type="project" value="UniProtKB-ARBA"/>
</dbReference>
<sequence>MSGKTIAEKMLGSHSVSGVEAKANDIIYANIDLIMSHFGTAKVALDFQKIRPPKKRKVFDPNKIVILFDHYNPAPTEKWAGVHDLIRKFVKNQGIANFYDIREGICHQVLPEKGHIKPGMLIIGGDSHTTTYGAFNAASCGVGNTDLFYAYVTGKLWFRVPPSIKFEINGRLPNNVMSKDLIIKIAGDYTSEVGIYKSIEFTGETMEALSIASRMTISNFALELGAKFAFGFPDQKILEWLKEKTIESLELIKPDDNAIYERVYEIEVDDLEPQVSCPHTIDNVKPVSEVAGIKINQAFLGSCTNGRFEDLEIAAKILDGKKVHPDVRMIITPASQEIWL</sequence>
<dbReference type="PROSITE" id="PS00450">
    <property type="entry name" value="ACONITASE_1"/>
    <property type="match status" value="1"/>
</dbReference>
<feature type="domain" description="Aconitase/3-isopropylmalate dehydratase large subunit alpha/beta/alpha" evidence="6">
    <location>
        <begin position="77"/>
        <end position="289"/>
    </location>
</feature>
<dbReference type="InterPro" id="IPR018136">
    <property type="entry name" value="Aconitase_4Fe-4S_BS"/>
</dbReference>
<dbReference type="SUPFAM" id="SSF53732">
    <property type="entry name" value="Aconitase iron-sulfur domain"/>
    <property type="match status" value="1"/>
</dbReference>
<dbReference type="GO" id="GO:0046872">
    <property type="term" value="F:metal ion binding"/>
    <property type="evidence" value="ECO:0007669"/>
    <property type="project" value="UniProtKB-KW"/>
</dbReference>
<dbReference type="EMBL" id="LAZR01030653">
    <property type="protein sequence ID" value="KKL55961.1"/>
    <property type="molecule type" value="Genomic_DNA"/>
</dbReference>
<dbReference type="PANTHER" id="PTHR43822:SF22">
    <property type="entry name" value="ISOPROPYLMALATE_CITRAMALATE ISOMERASE LARGE SUBUNIT"/>
    <property type="match status" value="1"/>
</dbReference>
<dbReference type="InterPro" id="IPR015931">
    <property type="entry name" value="Acnase/IPM_dHydase_lsu_aba_1/3"/>
</dbReference>
<dbReference type="GO" id="GO:0016836">
    <property type="term" value="F:hydro-lyase activity"/>
    <property type="evidence" value="ECO:0007669"/>
    <property type="project" value="InterPro"/>
</dbReference>
<dbReference type="InterPro" id="IPR006251">
    <property type="entry name" value="Homoacnase/IPMdehydase_lsu"/>
</dbReference>
<protein>
    <recommendedName>
        <fullName evidence="6">Aconitase/3-isopropylmalate dehydratase large subunit alpha/beta/alpha domain-containing protein</fullName>
    </recommendedName>
</protein>
<dbReference type="AlphaFoldDB" id="A0A0F9DQA3"/>
<evidence type="ECO:0000256" key="3">
    <source>
        <dbReference type="ARBA" id="ARBA00023004"/>
    </source>
</evidence>
<evidence type="ECO:0000259" key="6">
    <source>
        <dbReference type="Pfam" id="PF00330"/>
    </source>
</evidence>